<accession>A0A1D8B2S0</accession>
<keyword evidence="2" id="KW-0472">Membrane</keyword>
<dbReference type="SUPFAM" id="SSF117892">
    <property type="entry name" value="Band 7/SPFH domain"/>
    <property type="match status" value="1"/>
</dbReference>
<dbReference type="CDD" id="cd03402">
    <property type="entry name" value="SPFH_like_u2"/>
    <property type="match status" value="1"/>
</dbReference>
<feature type="domain" description="Band 7" evidence="3">
    <location>
        <begin position="114"/>
        <end position="278"/>
    </location>
</feature>
<evidence type="ECO:0000256" key="1">
    <source>
        <dbReference type="SAM" id="MobiDB-lite"/>
    </source>
</evidence>
<dbReference type="AlphaFoldDB" id="A0A1D8B2S0"/>
<evidence type="ECO:0000259" key="3">
    <source>
        <dbReference type="SMART" id="SM00244"/>
    </source>
</evidence>
<dbReference type="PANTHER" id="PTHR43446">
    <property type="entry name" value="MEMBRANE PROTEIN-RELATED"/>
    <property type="match status" value="1"/>
</dbReference>
<dbReference type="Proteomes" id="UP000095214">
    <property type="component" value="Chromosome"/>
</dbReference>
<keyword evidence="2" id="KW-1133">Transmembrane helix</keyword>
<feature type="transmembrane region" description="Helical" evidence="2">
    <location>
        <begin position="58"/>
        <end position="79"/>
    </location>
</feature>
<dbReference type="SMART" id="SM00244">
    <property type="entry name" value="PHB"/>
    <property type="match status" value="1"/>
</dbReference>
<evidence type="ECO:0000313" key="5">
    <source>
        <dbReference type="Proteomes" id="UP000095214"/>
    </source>
</evidence>
<proteinExistence type="predicted"/>
<feature type="region of interest" description="Disordered" evidence="1">
    <location>
        <begin position="1"/>
        <end position="44"/>
    </location>
</feature>
<dbReference type="InterPro" id="IPR036013">
    <property type="entry name" value="Band_7/SPFH_dom_sf"/>
</dbReference>
<dbReference type="STRING" id="178339.BH719_05910"/>
<gene>
    <name evidence="4" type="ORF">BH719_05910</name>
</gene>
<protein>
    <recommendedName>
        <fullName evidence="3">Band 7 domain-containing protein</fullName>
    </recommendedName>
</protein>
<sequence>MSAQHPQPSQSEPSGGPARSARHATEEGSPGRVPNAPGSPSPRVDIEEKAARSVGSGAAFLVAFLLLLLLAGAVAVLVLGIMDASADPDHVHAGVVARIVAGALGIAAVVVVATGFDIVVPGQTSVRQFFGRYIGTVRRTGLVFVPPLTNGTKVSIKVHNFETTELKVNDLDGNPVNIAAIVVWQVADTARAVFAVEAYEAFIRVQAESALRHVATIHPYDESGPGKTSLRGGTDLVSAELAAEVAERVALAGLEIVEVRISSLAYAPEIAQAMLQRQQAGAVIAAREQIVEGAVTMVDQALKRLEADDIVTMDEERRAQMVSNLLVVLCSDQRTQPVVNTGSLYA</sequence>
<dbReference type="RefSeq" id="WP_009743894.1">
    <property type="nucleotide sequence ID" value="NZ_CP017298.1"/>
</dbReference>
<evidence type="ECO:0000256" key="2">
    <source>
        <dbReference type="SAM" id="Phobius"/>
    </source>
</evidence>
<keyword evidence="5" id="KW-1185">Reference proteome</keyword>
<dbReference type="Gene3D" id="3.30.479.30">
    <property type="entry name" value="Band 7 domain"/>
    <property type="match status" value="1"/>
</dbReference>
<dbReference type="EMBL" id="CP017298">
    <property type="protein sequence ID" value="AOS47441.1"/>
    <property type="molecule type" value="Genomic_DNA"/>
</dbReference>
<dbReference type="KEGG" id="phon:BH719_05910"/>
<evidence type="ECO:0000313" key="4">
    <source>
        <dbReference type="EMBL" id="AOS47441.1"/>
    </source>
</evidence>
<dbReference type="OrthoDB" id="9813479at2"/>
<feature type="compositionally biased region" description="Low complexity" evidence="1">
    <location>
        <begin position="1"/>
        <end position="18"/>
    </location>
</feature>
<organism evidence="4 5">
    <name type="scientific">Pauljensenia hongkongensis</name>
    <dbReference type="NCBI Taxonomy" id="178339"/>
    <lineage>
        <taxon>Bacteria</taxon>
        <taxon>Bacillati</taxon>
        <taxon>Actinomycetota</taxon>
        <taxon>Actinomycetes</taxon>
        <taxon>Actinomycetales</taxon>
        <taxon>Actinomycetaceae</taxon>
        <taxon>Pauljensenia</taxon>
    </lineage>
</organism>
<dbReference type="PANTHER" id="PTHR43446:SF1">
    <property type="entry name" value="BAND 7 DOMAIN-CONTAINING PROTEIN"/>
    <property type="match status" value="1"/>
</dbReference>
<feature type="transmembrane region" description="Helical" evidence="2">
    <location>
        <begin position="99"/>
        <end position="120"/>
    </location>
</feature>
<name>A0A1D8B2S0_9ACTO</name>
<reference evidence="4 5" key="1">
    <citation type="submission" date="2016-09" db="EMBL/GenBank/DDBJ databases">
        <title>Complete genome sequence of Actinomyces hongkongensis HKU8.</title>
        <authorList>
            <person name="Gao Y.-X."/>
            <person name="Zhou Y.-Y."/>
            <person name="Xie Y."/>
            <person name="Wang M."/>
            <person name="Wang S.-J."/>
            <person name="Shen S.-G."/>
        </authorList>
    </citation>
    <scope>NUCLEOTIDE SEQUENCE [LARGE SCALE GENOMIC DNA]</scope>
    <source>
        <strain evidence="4 5">HKU8</strain>
    </source>
</reference>
<dbReference type="Pfam" id="PF01145">
    <property type="entry name" value="Band_7"/>
    <property type="match status" value="1"/>
</dbReference>
<keyword evidence="2" id="KW-0812">Transmembrane</keyword>
<dbReference type="InterPro" id="IPR001107">
    <property type="entry name" value="Band_7"/>
</dbReference>